<dbReference type="GO" id="GO:0017101">
    <property type="term" value="C:aminoacyl-tRNA synthetase multienzyme complex"/>
    <property type="evidence" value="ECO:0007669"/>
    <property type="project" value="TreeGrafter"/>
</dbReference>
<dbReference type="PANTHER" id="PTHR43382:SF2">
    <property type="entry name" value="BIFUNCTIONAL GLUTAMATE_PROLINE--TRNA LIGASE"/>
    <property type="match status" value="1"/>
</dbReference>
<organism evidence="2 3">
    <name type="scientific">Pyrus ussuriensis x Pyrus communis</name>
    <dbReference type="NCBI Taxonomy" id="2448454"/>
    <lineage>
        <taxon>Eukaryota</taxon>
        <taxon>Viridiplantae</taxon>
        <taxon>Streptophyta</taxon>
        <taxon>Embryophyta</taxon>
        <taxon>Tracheophyta</taxon>
        <taxon>Spermatophyta</taxon>
        <taxon>Magnoliopsida</taxon>
        <taxon>eudicotyledons</taxon>
        <taxon>Gunneridae</taxon>
        <taxon>Pentapetalae</taxon>
        <taxon>rosids</taxon>
        <taxon>fabids</taxon>
        <taxon>Rosales</taxon>
        <taxon>Rosaceae</taxon>
        <taxon>Amygdaloideae</taxon>
        <taxon>Maleae</taxon>
        <taxon>Pyrus</taxon>
    </lineage>
</organism>
<feature type="compositionally biased region" description="Basic and acidic residues" evidence="1">
    <location>
        <begin position="16"/>
        <end position="26"/>
    </location>
</feature>
<name>A0A5N5I1Z1_9ROSA</name>
<sequence length="93" mass="10600">MADQGAKKPNAKGGGKKKEVKKETGLGLSKKKEENFGEWYSEVVVNSEMIEYYDISGCYILRPWTIAIWETIFFAFRTSNNHPVTAFDNTFLV</sequence>
<comment type="caution">
    <text evidence="2">The sequence shown here is derived from an EMBL/GenBank/DDBJ whole genome shotgun (WGS) entry which is preliminary data.</text>
</comment>
<evidence type="ECO:0000256" key="1">
    <source>
        <dbReference type="SAM" id="MobiDB-lite"/>
    </source>
</evidence>
<gene>
    <name evidence="2" type="ORF">D8674_042141</name>
</gene>
<proteinExistence type="predicted"/>
<dbReference type="AlphaFoldDB" id="A0A5N5I1Z1"/>
<dbReference type="GO" id="GO:0006433">
    <property type="term" value="P:prolyl-tRNA aminoacylation"/>
    <property type="evidence" value="ECO:0007669"/>
    <property type="project" value="InterPro"/>
</dbReference>
<reference evidence="2 3" key="1">
    <citation type="submission" date="2019-09" db="EMBL/GenBank/DDBJ databases">
        <authorList>
            <person name="Ou C."/>
        </authorList>
    </citation>
    <scope>NUCLEOTIDE SEQUENCE [LARGE SCALE GENOMIC DNA]</scope>
    <source>
        <strain evidence="2">S2</strain>
        <tissue evidence="2">Leaf</tissue>
    </source>
</reference>
<feature type="region of interest" description="Disordered" evidence="1">
    <location>
        <begin position="1"/>
        <end position="26"/>
    </location>
</feature>
<dbReference type="GO" id="GO:0005737">
    <property type="term" value="C:cytoplasm"/>
    <property type="evidence" value="ECO:0007669"/>
    <property type="project" value="InterPro"/>
</dbReference>
<evidence type="ECO:0000313" key="2">
    <source>
        <dbReference type="EMBL" id="KAB2634225.1"/>
    </source>
</evidence>
<dbReference type="EMBL" id="SMOL01000083">
    <property type="protein sequence ID" value="KAB2634225.1"/>
    <property type="molecule type" value="Genomic_DNA"/>
</dbReference>
<dbReference type="InterPro" id="IPR045864">
    <property type="entry name" value="aa-tRNA-synth_II/BPL/LPL"/>
</dbReference>
<dbReference type="Gene3D" id="3.30.930.10">
    <property type="entry name" value="Bira Bifunctional Protein, Domain 2"/>
    <property type="match status" value="1"/>
</dbReference>
<dbReference type="GO" id="GO:0005524">
    <property type="term" value="F:ATP binding"/>
    <property type="evidence" value="ECO:0007669"/>
    <property type="project" value="InterPro"/>
</dbReference>
<accession>A0A5N5I1Z1</accession>
<dbReference type="Proteomes" id="UP000327157">
    <property type="component" value="Unassembled WGS sequence"/>
</dbReference>
<protein>
    <submittedName>
        <fullName evidence="2">Proline--tRNA ligase-like</fullName>
    </submittedName>
</protein>
<dbReference type="InterPro" id="IPR004499">
    <property type="entry name" value="Pro-tRNA-ligase_IIa_arc-type"/>
</dbReference>
<evidence type="ECO:0000313" key="3">
    <source>
        <dbReference type="Proteomes" id="UP000327157"/>
    </source>
</evidence>
<keyword evidence="2" id="KW-0436">Ligase</keyword>
<dbReference type="SUPFAM" id="SSF55681">
    <property type="entry name" value="Class II aaRS and biotin synthetases"/>
    <property type="match status" value="1"/>
</dbReference>
<dbReference type="OrthoDB" id="1350766at2759"/>
<keyword evidence="3" id="KW-1185">Reference proteome</keyword>
<dbReference type="GO" id="GO:0004827">
    <property type="term" value="F:proline-tRNA ligase activity"/>
    <property type="evidence" value="ECO:0007669"/>
    <property type="project" value="InterPro"/>
</dbReference>
<reference evidence="2 3" key="2">
    <citation type="submission" date="2019-11" db="EMBL/GenBank/DDBJ databases">
        <title>A de novo genome assembly of a pear dwarfing rootstock.</title>
        <authorList>
            <person name="Wang F."/>
            <person name="Wang J."/>
            <person name="Li S."/>
            <person name="Zhang Y."/>
            <person name="Fang M."/>
            <person name="Ma L."/>
            <person name="Zhao Y."/>
            <person name="Jiang S."/>
        </authorList>
    </citation>
    <scope>NUCLEOTIDE SEQUENCE [LARGE SCALE GENOMIC DNA]</scope>
    <source>
        <strain evidence="2">S2</strain>
        <tissue evidence="2">Leaf</tissue>
    </source>
</reference>
<dbReference type="PANTHER" id="PTHR43382">
    <property type="entry name" value="PROLYL-TRNA SYNTHETASE"/>
    <property type="match status" value="1"/>
</dbReference>